<name>A0A1H5SYB4_9PSEU</name>
<dbReference type="RefSeq" id="WP_143185726.1">
    <property type="nucleotide sequence ID" value="NZ_FNVB01000002.1"/>
</dbReference>
<feature type="region of interest" description="Disordered" evidence="1">
    <location>
        <begin position="56"/>
        <end position="105"/>
    </location>
</feature>
<dbReference type="Proteomes" id="UP000236729">
    <property type="component" value="Unassembled WGS sequence"/>
</dbReference>
<evidence type="ECO:0000313" key="2">
    <source>
        <dbReference type="EMBL" id="SEF55573.1"/>
    </source>
</evidence>
<proteinExistence type="predicted"/>
<organism evidence="2 5">
    <name type="scientific">Saccharopolyspora kobensis</name>
    <dbReference type="NCBI Taxonomy" id="146035"/>
    <lineage>
        <taxon>Bacteria</taxon>
        <taxon>Bacillati</taxon>
        <taxon>Actinomycetota</taxon>
        <taxon>Actinomycetes</taxon>
        <taxon>Pseudonocardiales</taxon>
        <taxon>Pseudonocardiaceae</taxon>
        <taxon>Saccharopolyspora</taxon>
    </lineage>
</organism>
<reference evidence="4 5" key="1">
    <citation type="submission" date="2016-10" db="EMBL/GenBank/DDBJ databases">
        <authorList>
            <person name="Varghese N."/>
            <person name="Submissions S."/>
        </authorList>
    </citation>
    <scope>NUCLEOTIDE SEQUENCE [LARGE SCALE GENOMIC DNA]</scope>
    <source>
        <strain evidence="5">ATCC 20501</strain>
        <strain evidence="3 4">CGMCC 4.3529</strain>
    </source>
</reference>
<dbReference type="EMBL" id="FOME01000001">
    <property type="protein sequence ID" value="SFC52398.1"/>
    <property type="molecule type" value="Genomic_DNA"/>
</dbReference>
<accession>A0A1I1K0W6</accession>
<sequence>MTSGSGAEEEFERLFHLMEEFKAAERRRQELLAEAIQVIRSLIDWFVVPRVIESESSGERRPAEEASAERGAAEESSVEERAAEDRASEVRAVEEGAEGEDDIRDLRGGEKRMIGVLVGHRRLTRSQLATLSVLSPNSGTFSTYLSRLRSRKLITIDGDGFVALTERGRRSAGVRSVKPLTKEKIRNQWLSVFRGGARRMLEVLLEAGSVGLSRDELARKAGLKPTSGTYSTYLAKLRDNGLIEVVDGRIRVTEIFGLDA</sequence>
<accession>A0A1H5SYB4</accession>
<evidence type="ECO:0000256" key="1">
    <source>
        <dbReference type="SAM" id="MobiDB-lite"/>
    </source>
</evidence>
<dbReference type="EMBL" id="FNVB01000002">
    <property type="protein sequence ID" value="SEF55573.1"/>
    <property type="molecule type" value="Genomic_DNA"/>
</dbReference>
<dbReference type="AlphaFoldDB" id="A0A1H5SYB4"/>
<evidence type="ECO:0000313" key="5">
    <source>
        <dbReference type="Proteomes" id="UP000236729"/>
    </source>
</evidence>
<feature type="compositionally biased region" description="Basic and acidic residues" evidence="1">
    <location>
        <begin position="57"/>
        <end position="94"/>
    </location>
</feature>
<reference evidence="2" key="2">
    <citation type="submission" date="2016-10" db="EMBL/GenBank/DDBJ databases">
        <authorList>
            <person name="de Groot N.N."/>
        </authorList>
    </citation>
    <scope>NUCLEOTIDE SEQUENCE [LARGE SCALE GENOMIC DNA]</scope>
    <source>
        <strain evidence="2">ATCC 20501</strain>
    </source>
</reference>
<protein>
    <submittedName>
        <fullName evidence="2">Uncharacterized protein</fullName>
    </submittedName>
</protein>
<evidence type="ECO:0000313" key="3">
    <source>
        <dbReference type="EMBL" id="SFC52398.1"/>
    </source>
</evidence>
<dbReference type="Proteomes" id="UP000199690">
    <property type="component" value="Unassembled WGS sequence"/>
</dbReference>
<gene>
    <name evidence="2" type="ORF">SAMN02982929_00071</name>
    <name evidence="3" type="ORF">SAMN05216506_101961</name>
</gene>
<evidence type="ECO:0000313" key="4">
    <source>
        <dbReference type="Proteomes" id="UP000199690"/>
    </source>
</evidence>
<keyword evidence="4" id="KW-1185">Reference proteome</keyword>